<dbReference type="InterPro" id="IPR015315">
    <property type="entry name" value="DUF1963"/>
</dbReference>
<protein>
    <submittedName>
        <fullName evidence="1">YwqG family protein</fullName>
    </submittedName>
</protein>
<proteinExistence type="predicted"/>
<dbReference type="Proteomes" id="UP001597542">
    <property type="component" value="Unassembled WGS sequence"/>
</dbReference>
<dbReference type="RefSeq" id="WP_344280417.1">
    <property type="nucleotide sequence ID" value="NZ_BAAAHV010000017.1"/>
</dbReference>
<dbReference type="Gene3D" id="2.30.320.10">
    <property type="entry name" value="YwqG-like"/>
    <property type="match status" value="1"/>
</dbReference>
<dbReference type="InterPro" id="IPR035948">
    <property type="entry name" value="YwqG-like_sf"/>
</dbReference>
<gene>
    <name evidence="1" type="ORF">ACFSUT_02770</name>
</gene>
<keyword evidence="2" id="KW-1185">Reference proteome</keyword>
<accession>A0ABW5HQB5</accession>
<dbReference type="EMBL" id="JBHUKQ010000002">
    <property type="protein sequence ID" value="MFD2479184.1"/>
    <property type="molecule type" value="Genomic_DNA"/>
</dbReference>
<dbReference type="SUPFAM" id="SSF103032">
    <property type="entry name" value="Hypothetical protein YwqG"/>
    <property type="match status" value="1"/>
</dbReference>
<comment type="caution">
    <text evidence="1">The sequence shown here is derived from an EMBL/GenBank/DDBJ whole genome shotgun (WGS) entry which is preliminary data.</text>
</comment>
<evidence type="ECO:0000313" key="1">
    <source>
        <dbReference type="EMBL" id="MFD2479184.1"/>
    </source>
</evidence>
<dbReference type="PANTHER" id="PTHR36436">
    <property type="entry name" value="SLL5081 PROTEIN"/>
    <property type="match status" value="1"/>
</dbReference>
<evidence type="ECO:0000313" key="2">
    <source>
        <dbReference type="Proteomes" id="UP001597542"/>
    </source>
</evidence>
<sequence>MTAWRDQLSALAQDRLPAEVAAKWIELFQPGIRLAAEGTGPRVGQLGGNPALPDAVEWPIWEEKGPLTFVAAVDCASLPREFLTIPLPETGTLLFFSFDGRYEPDNYRHILPTDADGYRVIFVPAGTAVTERTPPADLEPYPQRDVFAEIVATAPESEHILLDQTTTASGVSLAEAVEAGPEPERIGALVFGNLTWEVNEGTPQHQIGGFATPVQDAVENEIAAEVLEGGWQDPRLKEEAARWVLLAQFDSDNETDMMWGDVGMVYWLIRADDLQEGRFEAARCLMQCG</sequence>
<name>A0ABW5HQB5_9PSEU</name>
<reference evidence="2" key="1">
    <citation type="journal article" date="2019" name="Int. J. Syst. Evol. Microbiol.">
        <title>The Global Catalogue of Microorganisms (GCM) 10K type strain sequencing project: providing services to taxonomists for standard genome sequencing and annotation.</title>
        <authorList>
            <consortium name="The Broad Institute Genomics Platform"/>
            <consortium name="The Broad Institute Genome Sequencing Center for Infectious Disease"/>
            <person name="Wu L."/>
            <person name="Ma J."/>
        </authorList>
    </citation>
    <scope>NUCLEOTIDE SEQUENCE [LARGE SCALE GENOMIC DNA]</scope>
    <source>
        <strain evidence="2">CGMCC 4.7638</strain>
    </source>
</reference>
<dbReference type="PANTHER" id="PTHR36436:SF6">
    <property type="entry name" value="SLL5081 PROTEIN"/>
    <property type="match status" value="1"/>
</dbReference>
<organism evidence="1 2">
    <name type="scientific">Amycolatopsis albidoflavus</name>
    <dbReference type="NCBI Taxonomy" id="102226"/>
    <lineage>
        <taxon>Bacteria</taxon>
        <taxon>Bacillati</taxon>
        <taxon>Actinomycetota</taxon>
        <taxon>Actinomycetes</taxon>
        <taxon>Pseudonocardiales</taxon>
        <taxon>Pseudonocardiaceae</taxon>
        <taxon>Amycolatopsis</taxon>
    </lineage>
</organism>
<dbReference type="Pfam" id="PF09234">
    <property type="entry name" value="DUF1963"/>
    <property type="match status" value="1"/>
</dbReference>